<evidence type="ECO:0000313" key="2">
    <source>
        <dbReference type="EMBL" id="OYV02726.1"/>
    </source>
</evidence>
<organism evidence="2 3">
    <name type="scientific">candidate division WOR-3 bacterium 4484_18</name>
    <dbReference type="NCBI Taxonomy" id="2020626"/>
    <lineage>
        <taxon>Bacteria</taxon>
        <taxon>Bacteria division WOR-3</taxon>
    </lineage>
</organism>
<comment type="similarity">
    <text evidence="1">Belongs to the UPF0111 family.</text>
</comment>
<comment type="caution">
    <text evidence="2">The sequence shown here is derived from an EMBL/GenBank/DDBJ whole genome shotgun (WGS) entry which is preliminary data.</text>
</comment>
<dbReference type="InterPro" id="IPR002727">
    <property type="entry name" value="DUF47"/>
</dbReference>
<dbReference type="PANTHER" id="PTHR36536">
    <property type="entry name" value="UPF0111 PROTEIN HI_1603"/>
    <property type="match status" value="1"/>
</dbReference>
<dbReference type="InterPro" id="IPR018445">
    <property type="entry name" value="Put_Phosphate_transp_reg"/>
</dbReference>
<dbReference type="Gene3D" id="1.20.58.220">
    <property type="entry name" value="Phosphate transport system protein phou homolog 2, domain 2"/>
    <property type="match status" value="1"/>
</dbReference>
<proteinExistence type="inferred from homology"/>
<dbReference type="Proteomes" id="UP000216312">
    <property type="component" value="Unassembled WGS sequence"/>
</dbReference>
<dbReference type="AlphaFoldDB" id="A0A257LUU4"/>
<dbReference type="Pfam" id="PF01865">
    <property type="entry name" value="PhoU_div"/>
    <property type="match status" value="1"/>
</dbReference>
<dbReference type="NCBIfam" id="TIGR00153">
    <property type="entry name" value="TIGR00153 family protein"/>
    <property type="match status" value="1"/>
</dbReference>
<dbReference type="InterPro" id="IPR038078">
    <property type="entry name" value="PhoU-like_sf"/>
</dbReference>
<protein>
    <submittedName>
        <fullName evidence="2">TIGR00153 family protein</fullName>
    </submittedName>
</protein>
<dbReference type="EMBL" id="NMUJ01000057">
    <property type="protein sequence ID" value="OYV02726.1"/>
    <property type="molecule type" value="Genomic_DNA"/>
</dbReference>
<sequence>MAFKHIRKREYKVRLLFDEHLNTVGECLTKFKEMTINYLNNNPLYEENALDVHKLESRADTIRRNIEKEIHAGAFLPFLREDYIEIAERIDKIADKAEAVVDFYILVRPQIPDSLHDAIKELTGRTIAGLPHLKNMFDLLDIDMTKVVDEAVEVNIIESEVDHLERELIKNVFNLDIDLALKIILRELIRNIADISDLIQNASDRIEIMTAKYRV</sequence>
<evidence type="ECO:0000256" key="1">
    <source>
        <dbReference type="ARBA" id="ARBA00008591"/>
    </source>
</evidence>
<dbReference type="PANTHER" id="PTHR36536:SF3">
    <property type="entry name" value="UPF0111 PROTEIN HI_1603"/>
    <property type="match status" value="1"/>
</dbReference>
<accession>A0A257LUU4</accession>
<dbReference type="SUPFAM" id="SSF109755">
    <property type="entry name" value="PhoU-like"/>
    <property type="match status" value="1"/>
</dbReference>
<evidence type="ECO:0000313" key="3">
    <source>
        <dbReference type="Proteomes" id="UP000216312"/>
    </source>
</evidence>
<name>A0A257LUU4_UNCW3</name>
<reference evidence="3" key="1">
    <citation type="submission" date="2017-07" db="EMBL/GenBank/DDBJ databases">
        <title>Novel pathways for hydrocarbon cycling and metabolic interdependencies in hydrothermal sediment communities.</title>
        <authorList>
            <person name="Dombrowski N."/>
            <person name="Seitz K."/>
            <person name="Teske A."/>
            <person name="Baker B."/>
        </authorList>
    </citation>
    <scope>NUCLEOTIDE SEQUENCE [LARGE SCALE GENOMIC DNA]</scope>
</reference>
<gene>
    <name evidence="2" type="ORF">CGW93_04060</name>
</gene>